<dbReference type="GO" id="GO:0016874">
    <property type="term" value="F:ligase activity"/>
    <property type="evidence" value="ECO:0007669"/>
    <property type="project" value="UniProtKB-KW"/>
</dbReference>
<proteinExistence type="predicted"/>
<dbReference type="Proteomes" id="UP000600799">
    <property type="component" value="Unassembled WGS sequence"/>
</dbReference>
<dbReference type="SUPFAM" id="SSF55144">
    <property type="entry name" value="LigT-like"/>
    <property type="match status" value="1"/>
</dbReference>
<reference evidence="1 2" key="1">
    <citation type="submission" date="2020-11" db="EMBL/GenBank/DDBJ databases">
        <title>The genome sequence of Novosphingobium sp. 1Y9A.</title>
        <authorList>
            <person name="Liu Y."/>
        </authorList>
    </citation>
    <scope>NUCLEOTIDE SEQUENCE [LARGE SCALE GENOMIC DNA]</scope>
    <source>
        <strain evidence="1 2">1Y9A</strain>
    </source>
</reference>
<dbReference type="Gene3D" id="3.90.1140.10">
    <property type="entry name" value="Cyclic phosphodiesterase"/>
    <property type="match status" value="1"/>
</dbReference>
<accession>A0ABS0HLN7</accession>
<protein>
    <submittedName>
        <fullName evidence="1">2'-5' RNA ligase family protein</fullName>
    </submittedName>
</protein>
<name>A0ABS0HLN7_9SPHN</name>
<keyword evidence="2" id="KW-1185">Reference proteome</keyword>
<evidence type="ECO:0000313" key="2">
    <source>
        <dbReference type="Proteomes" id="UP000600799"/>
    </source>
</evidence>
<dbReference type="Pfam" id="PF13563">
    <property type="entry name" value="2_5_RNA_ligase2"/>
    <property type="match status" value="1"/>
</dbReference>
<sequence>MALPNVPAFPVSLEFGQDTAQADGVTLPSGLPPLIVTALLPPDLQAWADRLRREHYPPERNQLSAHVTLFHALPGRLEDEVRERLSRLAAMTPPLEATLSGVMDLGSGTALRIECPEMLALYSEIAEHFHGMLSAQDQQAPRLHVTIQNKVARPAARALQDALAADLRGRRFAFAGIALHRYLGGPWESLGRWSFRASPRRKA</sequence>
<comment type="caution">
    <text evidence="1">The sequence shown here is derived from an EMBL/GenBank/DDBJ whole genome shotgun (WGS) entry which is preliminary data.</text>
</comment>
<keyword evidence="1" id="KW-0436">Ligase</keyword>
<organism evidence="1 2">
    <name type="scientific">Novosphingobium jiangmenense</name>
    <dbReference type="NCBI Taxonomy" id="2791981"/>
    <lineage>
        <taxon>Bacteria</taxon>
        <taxon>Pseudomonadati</taxon>
        <taxon>Pseudomonadota</taxon>
        <taxon>Alphaproteobacteria</taxon>
        <taxon>Sphingomonadales</taxon>
        <taxon>Sphingomonadaceae</taxon>
        <taxon>Novosphingobium</taxon>
    </lineage>
</organism>
<evidence type="ECO:0000313" key="1">
    <source>
        <dbReference type="EMBL" id="MBF9152916.1"/>
    </source>
</evidence>
<dbReference type="InterPro" id="IPR009097">
    <property type="entry name" value="Cyclic_Pdiesterase"/>
</dbReference>
<dbReference type="EMBL" id="JADQDC010000017">
    <property type="protein sequence ID" value="MBF9152916.1"/>
    <property type="molecule type" value="Genomic_DNA"/>
</dbReference>
<gene>
    <name evidence="1" type="ORF">I2488_18080</name>
</gene>